<dbReference type="OrthoDB" id="2193432at2759"/>
<evidence type="ECO:0000256" key="2">
    <source>
        <dbReference type="ARBA" id="ARBA00007530"/>
    </source>
</evidence>
<organism evidence="8 9">
    <name type="scientific">Gossypium harknessii</name>
    <dbReference type="NCBI Taxonomy" id="34285"/>
    <lineage>
        <taxon>Eukaryota</taxon>
        <taxon>Viridiplantae</taxon>
        <taxon>Streptophyta</taxon>
        <taxon>Embryophyta</taxon>
        <taxon>Tracheophyta</taxon>
        <taxon>Spermatophyta</taxon>
        <taxon>Magnoliopsida</taxon>
        <taxon>eudicotyledons</taxon>
        <taxon>Gunneridae</taxon>
        <taxon>Pentapetalae</taxon>
        <taxon>rosids</taxon>
        <taxon>malvids</taxon>
        <taxon>Malvales</taxon>
        <taxon>Malvaceae</taxon>
        <taxon>Malvoideae</taxon>
        <taxon>Gossypium</taxon>
    </lineage>
</organism>
<evidence type="ECO:0000313" key="9">
    <source>
        <dbReference type="Proteomes" id="UP000593560"/>
    </source>
</evidence>
<dbReference type="Pfam" id="PF03847">
    <property type="entry name" value="TFIID_20kDa"/>
    <property type="match status" value="1"/>
</dbReference>
<dbReference type="PANTHER" id="PTHR12264">
    <property type="entry name" value="TRANSCRIPTION INITIATION FACTOR TFIID SUBUNIT 12"/>
    <property type="match status" value="1"/>
</dbReference>
<keyword evidence="6" id="KW-1133">Transmembrane helix</keyword>
<dbReference type="AlphaFoldDB" id="A0A7J9HTG9"/>
<proteinExistence type="inferred from homology"/>
<comment type="caution">
    <text evidence="8">The sequence shown here is derived from an EMBL/GenBank/DDBJ whole genome shotgun (WGS) entry which is preliminary data.</text>
</comment>
<dbReference type="Gene3D" id="1.10.20.10">
    <property type="entry name" value="Histone, subunit A"/>
    <property type="match status" value="1"/>
</dbReference>
<feature type="transmembrane region" description="Helical" evidence="6">
    <location>
        <begin position="170"/>
        <end position="195"/>
    </location>
</feature>
<keyword evidence="5" id="KW-0539">Nucleus</keyword>
<comment type="subcellular location">
    <subcellularLocation>
        <location evidence="1">Nucleus</location>
    </subcellularLocation>
</comment>
<dbReference type="InterPro" id="IPR003228">
    <property type="entry name" value="TFIID_TAF12_dom"/>
</dbReference>
<evidence type="ECO:0000256" key="3">
    <source>
        <dbReference type="ARBA" id="ARBA00023015"/>
    </source>
</evidence>
<dbReference type="EMBL" id="JABFAD010000011">
    <property type="protein sequence ID" value="MBA0812185.1"/>
    <property type="molecule type" value="Genomic_DNA"/>
</dbReference>
<evidence type="ECO:0000256" key="1">
    <source>
        <dbReference type="ARBA" id="ARBA00004123"/>
    </source>
</evidence>
<dbReference type="GO" id="GO:0005669">
    <property type="term" value="C:transcription factor TFIID complex"/>
    <property type="evidence" value="ECO:0007669"/>
    <property type="project" value="InterPro"/>
</dbReference>
<dbReference type="GO" id="GO:0000124">
    <property type="term" value="C:SAGA complex"/>
    <property type="evidence" value="ECO:0007669"/>
    <property type="project" value="InterPro"/>
</dbReference>
<keyword evidence="6" id="KW-0472">Membrane</keyword>
<comment type="similarity">
    <text evidence="2">Belongs to the TAF12 family.</text>
</comment>
<protein>
    <recommendedName>
        <fullName evidence="7">Transcription initiation factor TFIID subunit 12 domain-containing protein</fullName>
    </recommendedName>
</protein>
<evidence type="ECO:0000256" key="6">
    <source>
        <dbReference type="SAM" id="Phobius"/>
    </source>
</evidence>
<evidence type="ECO:0000256" key="4">
    <source>
        <dbReference type="ARBA" id="ARBA00023163"/>
    </source>
</evidence>
<keyword evidence="6" id="KW-0812">Transmembrane</keyword>
<dbReference type="GO" id="GO:0003677">
    <property type="term" value="F:DNA binding"/>
    <property type="evidence" value="ECO:0007669"/>
    <property type="project" value="TreeGrafter"/>
</dbReference>
<feature type="domain" description="Transcription initiation factor TFIID subunit 12" evidence="7">
    <location>
        <begin position="135"/>
        <end position="163"/>
    </location>
</feature>
<dbReference type="InterPro" id="IPR009072">
    <property type="entry name" value="Histone-fold"/>
</dbReference>
<dbReference type="Proteomes" id="UP000593560">
    <property type="component" value="Unassembled WGS sequence"/>
</dbReference>
<keyword evidence="3" id="KW-0805">Transcription regulation</keyword>
<dbReference type="GO" id="GO:0051123">
    <property type="term" value="P:RNA polymerase II preinitiation complex assembly"/>
    <property type="evidence" value="ECO:0007669"/>
    <property type="project" value="TreeGrafter"/>
</dbReference>
<evidence type="ECO:0000259" key="7">
    <source>
        <dbReference type="Pfam" id="PF03847"/>
    </source>
</evidence>
<keyword evidence="4" id="KW-0804">Transcription</keyword>
<gene>
    <name evidence="8" type="ORF">Gohar_026174</name>
</gene>
<dbReference type="InterPro" id="IPR037794">
    <property type="entry name" value="TAF12"/>
</dbReference>
<dbReference type="GO" id="GO:0046982">
    <property type="term" value="F:protein heterodimerization activity"/>
    <property type="evidence" value="ECO:0007669"/>
    <property type="project" value="InterPro"/>
</dbReference>
<evidence type="ECO:0000256" key="5">
    <source>
        <dbReference type="ARBA" id="ARBA00023242"/>
    </source>
</evidence>
<accession>A0A7J9HTG9</accession>
<sequence>MQAMGMMNLGSQLRANGALYPQQRINQGQMRQQLSQQTQLTSPTGSKLTKNISSLHQLSVIRAGSEWTGRYDAELSLAATVVEANAVHVWPRLTLTPHSEAITGPLATASGTTTPGGSSSQGTEATNQLLGKRKIQDVDSQGKLEPEVEDLLLEIADDFIDSVRLYFKGFIFAFLRLGSWLGYMHLSFIVFSFWWS</sequence>
<evidence type="ECO:0000313" key="8">
    <source>
        <dbReference type="EMBL" id="MBA0812185.1"/>
    </source>
</evidence>
<dbReference type="GO" id="GO:0017025">
    <property type="term" value="F:TBP-class protein binding"/>
    <property type="evidence" value="ECO:0007669"/>
    <property type="project" value="TreeGrafter"/>
</dbReference>
<name>A0A7J9HTG9_9ROSI</name>
<reference evidence="8 9" key="1">
    <citation type="journal article" date="2019" name="Genome Biol. Evol.">
        <title>Insights into the evolution of the New World diploid cottons (Gossypium, subgenus Houzingenia) based on genome sequencing.</title>
        <authorList>
            <person name="Grover C.E."/>
            <person name="Arick M.A. 2nd"/>
            <person name="Thrash A."/>
            <person name="Conover J.L."/>
            <person name="Sanders W.S."/>
            <person name="Peterson D.G."/>
            <person name="Frelichowski J.E."/>
            <person name="Scheffler J.A."/>
            <person name="Scheffler B.E."/>
            <person name="Wendel J.F."/>
        </authorList>
    </citation>
    <scope>NUCLEOTIDE SEQUENCE [LARGE SCALE GENOMIC DNA]</scope>
    <source>
        <strain evidence="8">0</strain>
        <tissue evidence="8">Leaf</tissue>
    </source>
</reference>
<keyword evidence="9" id="KW-1185">Reference proteome</keyword>
<dbReference type="PANTHER" id="PTHR12264:SF26">
    <property type="entry name" value="TRANSCRIPTION INITIATION FACTOR TFIID SUBUNIT 12B"/>
    <property type="match status" value="1"/>
</dbReference>